<keyword evidence="3 9" id="KW-0808">Transferase</keyword>
<keyword evidence="12" id="KW-1185">Reference proteome</keyword>
<evidence type="ECO:0000256" key="6">
    <source>
        <dbReference type="ARBA" id="ARBA00022840"/>
    </source>
</evidence>
<dbReference type="GO" id="GO:0006220">
    <property type="term" value="P:pyrimidine nucleotide metabolic process"/>
    <property type="evidence" value="ECO:0007669"/>
    <property type="project" value="UniProtKB-UniRule"/>
</dbReference>
<evidence type="ECO:0000256" key="5">
    <source>
        <dbReference type="ARBA" id="ARBA00022777"/>
    </source>
</evidence>
<dbReference type="Pfam" id="PF02224">
    <property type="entry name" value="Cytidylate_kin"/>
    <property type="match status" value="1"/>
</dbReference>
<dbReference type="InterPro" id="IPR003136">
    <property type="entry name" value="Cytidylate_kin"/>
</dbReference>
<protein>
    <recommendedName>
        <fullName evidence="9">Cytidylate kinase</fullName>
        <shortName evidence="9">CK</shortName>
        <ecNumber evidence="9">2.7.4.25</ecNumber>
    </recommendedName>
    <alternativeName>
        <fullName evidence="9">Cytidine monophosphate kinase</fullName>
        <shortName evidence="9">CMP kinase</shortName>
    </alternativeName>
</protein>
<sequence length="226" mass="25335">MNINKKIAIAIDGPAAAGKSTVAKKVAEQLKYTYIDTGAMYRAVTYLALRQGVNLASEEALAKIVELIELELSHTENGQRVRVNGKDVTEEIRSDEVTQNVSEVAAHGVVREALVKQQRLMAEKRGVVMDGRDIGTHVIPDAEIKIFMIASVEERAERRYNENKAKGFEPDLDQLKDEIRKRDQHDQERIVSPLIKADDAIELDTTSMSIEQVTELILEIIQEKVK</sequence>
<organism evidence="11 12">
    <name type="scientific">Streptohalobacillus salinus</name>
    <dbReference type="NCBI Taxonomy" id="621096"/>
    <lineage>
        <taxon>Bacteria</taxon>
        <taxon>Bacillati</taxon>
        <taxon>Bacillota</taxon>
        <taxon>Bacilli</taxon>
        <taxon>Bacillales</taxon>
        <taxon>Bacillaceae</taxon>
        <taxon>Streptohalobacillus</taxon>
    </lineage>
</organism>
<dbReference type="GO" id="GO:0005829">
    <property type="term" value="C:cytosol"/>
    <property type="evidence" value="ECO:0007669"/>
    <property type="project" value="TreeGrafter"/>
</dbReference>
<dbReference type="EMBL" id="QJJR01000004">
    <property type="protein sequence ID" value="PXW91716.1"/>
    <property type="molecule type" value="Genomic_DNA"/>
</dbReference>
<keyword evidence="2 9" id="KW-0963">Cytoplasm</keyword>
<evidence type="ECO:0000256" key="7">
    <source>
        <dbReference type="ARBA" id="ARBA00047615"/>
    </source>
</evidence>
<evidence type="ECO:0000256" key="8">
    <source>
        <dbReference type="ARBA" id="ARBA00048478"/>
    </source>
</evidence>
<feature type="domain" description="Cytidylate kinase" evidence="10">
    <location>
        <begin position="9"/>
        <end position="222"/>
    </location>
</feature>
<dbReference type="InterPro" id="IPR011994">
    <property type="entry name" value="Cytidylate_kinase_dom"/>
</dbReference>
<dbReference type="EC" id="2.7.4.25" evidence="9"/>
<evidence type="ECO:0000256" key="3">
    <source>
        <dbReference type="ARBA" id="ARBA00022679"/>
    </source>
</evidence>
<keyword evidence="5 9" id="KW-0418">Kinase</keyword>
<evidence type="ECO:0000256" key="2">
    <source>
        <dbReference type="ARBA" id="ARBA00022490"/>
    </source>
</evidence>
<comment type="similarity">
    <text evidence="1 9">Belongs to the cytidylate kinase family. Type 1 subfamily.</text>
</comment>
<keyword evidence="6 9" id="KW-0067">ATP-binding</keyword>
<evidence type="ECO:0000256" key="1">
    <source>
        <dbReference type="ARBA" id="ARBA00009427"/>
    </source>
</evidence>
<dbReference type="Proteomes" id="UP000247922">
    <property type="component" value="Unassembled WGS sequence"/>
</dbReference>
<dbReference type="SUPFAM" id="SSF52540">
    <property type="entry name" value="P-loop containing nucleoside triphosphate hydrolases"/>
    <property type="match status" value="1"/>
</dbReference>
<accession>A0A2V3WDZ8</accession>
<comment type="catalytic activity">
    <reaction evidence="8 9">
        <text>CMP + ATP = CDP + ADP</text>
        <dbReference type="Rhea" id="RHEA:11600"/>
        <dbReference type="ChEBI" id="CHEBI:30616"/>
        <dbReference type="ChEBI" id="CHEBI:58069"/>
        <dbReference type="ChEBI" id="CHEBI:60377"/>
        <dbReference type="ChEBI" id="CHEBI:456216"/>
        <dbReference type="EC" id="2.7.4.25"/>
    </reaction>
</comment>
<comment type="subcellular location">
    <subcellularLocation>
        <location evidence="9">Cytoplasm</location>
    </subcellularLocation>
</comment>
<dbReference type="PANTHER" id="PTHR21299:SF2">
    <property type="entry name" value="CYTIDYLATE KINASE"/>
    <property type="match status" value="1"/>
</dbReference>
<dbReference type="GO" id="GO:0036431">
    <property type="term" value="F:dCMP kinase activity"/>
    <property type="evidence" value="ECO:0007669"/>
    <property type="project" value="InterPro"/>
</dbReference>
<dbReference type="AlphaFoldDB" id="A0A2V3WDZ8"/>
<dbReference type="CDD" id="cd02020">
    <property type="entry name" value="CMPK"/>
    <property type="match status" value="1"/>
</dbReference>
<dbReference type="PANTHER" id="PTHR21299">
    <property type="entry name" value="CYTIDYLATE KINASE/PANTOATE-BETA-ALANINE LIGASE"/>
    <property type="match status" value="1"/>
</dbReference>
<feature type="binding site" evidence="9">
    <location>
        <begin position="13"/>
        <end position="21"/>
    </location>
    <ligand>
        <name>ATP</name>
        <dbReference type="ChEBI" id="CHEBI:30616"/>
    </ligand>
</feature>
<proteinExistence type="inferred from homology"/>
<dbReference type="InterPro" id="IPR027417">
    <property type="entry name" value="P-loop_NTPase"/>
</dbReference>
<evidence type="ECO:0000313" key="11">
    <source>
        <dbReference type="EMBL" id="PXW91716.1"/>
    </source>
</evidence>
<name>A0A2V3WDZ8_9BACI</name>
<dbReference type="GO" id="GO:0036430">
    <property type="term" value="F:CMP kinase activity"/>
    <property type="evidence" value="ECO:0007669"/>
    <property type="project" value="RHEA"/>
</dbReference>
<comment type="caution">
    <text evidence="11">The sequence shown here is derived from an EMBL/GenBank/DDBJ whole genome shotgun (WGS) entry which is preliminary data.</text>
</comment>
<dbReference type="NCBIfam" id="TIGR00017">
    <property type="entry name" value="cmk"/>
    <property type="match status" value="1"/>
</dbReference>
<evidence type="ECO:0000259" key="10">
    <source>
        <dbReference type="Pfam" id="PF02224"/>
    </source>
</evidence>
<evidence type="ECO:0000313" key="12">
    <source>
        <dbReference type="Proteomes" id="UP000247922"/>
    </source>
</evidence>
<dbReference type="GO" id="GO:0005524">
    <property type="term" value="F:ATP binding"/>
    <property type="evidence" value="ECO:0007669"/>
    <property type="project" value="UniProtKB-UniRule"/>
</dbReference>
<dbReference type="HAMAP" id="MF_00238">
    <property type="entry name" value="Cytidyl_kinase_type1"/>
    <property type="match status" value="1"/>
</dbReference>
<evidence type="ECO:0000256" key="4">
    <source>
        <dbReference type="ARBA" id="ARBA00022741"/>
    </source>
</evidence>
<dbReference type="Gene3D" id="3.40.50.300">
    <property type="entry name" value="P-loop containing nucleotide triphosphate hydrolases"/>
    <property type="match status" value="1"/>
</dbReference>
<keyword evidence="4 9" id="KW-0547">Nucleotide-binding</keyword>
<dbReference type="FunFam" id="3.40.50.300:FF:000484">
    <property type="entry name" value="Cytidylate kinase"/>
    <property type="match status" value="1"/>
</dbReference>
<dbReference type="GO" id="GO:0015949">
    <property type="term" value="P:nucleobase-containing small molecule interconversion"/>
    <property type="evidence" value="ECO:0007669"/>
    <property type="project" value="TreeGrafter"/>
</dbReference>
<evidence type="ECO:0000256" key="9">
    <source>
        <dbReference type="HAMAP-Rule" id="MF_00238"/>
    </source>
</evidence>
<reference evidence="11 12" key="1">
    <citation type="submission" date="2018-05" db="EMBL/GenBank/DDBJ databases">
        <title>Genomic Encyclopedia of Type Strains, Phase IV (KMG-IV): sequencing the most valuable type-strain genomes for metagenomic binning, comparative biology and taxonomic classification.</title>
        <authorList>
            <person name="Goeker M."/>
        </authorList>
    </citation>
    <scope>NUCLEOTIDE SEQUENCE [LARGE SCALE GENOMIC DNA]</scope>
    <source>
        <strain evidence="11 12">DSM 22440</strain>
    </source>
</reference>
<comment type="catalytic activity">
    <reaction evidence="7 9">
        <text>dCMP + ATP = dCDP + ADP</text>
        <dbReference type="Rhea" id="RHEA:25094"/>
        <dbReference type="ChEBI" id="CHEBI:30616"/>
        <dbReference type="ChEBI" id="CHEBI:57566"/>
        <dbReference type="ChEBI" id="CHEBI:58593"/>
        <dbReference type="ChEBI" id="CHEBI:456216"/>
        <dbReference type="EC" id="2.7.4.25"/>
    </reaction>
</comment>
<gene>
    <name evidence="9" type="primary">cmk</name>
    <name evidence="11" type="ORF">DES38_104149</name>
</gene>